<dbReference type="HOGENOM" id="CLU_070703_1_1_5"/>
<dbReference type="RefSeq" id="WP_023786000.1">
    <property type="nucleotide sequence ID" value="NC_022997.1"/>
</dbReference>
<keyword evidence="2" id="KW-0456">Lyase</keyword>
<proteinExistence type="predicted"/>
<keyword evidence="3" id="KW-0808">Transferase</keyword>
<dbReference type="EC" id="4.3.2.7" evidence="1"/>
<dbReference type="GO" id="GO:0061928">
    <property type="term" value="F:glutathione specific gamma-glutamylcyclotransferase activity"/>
    <property type="evidence" value="ECO:0007669"/>
    <property type="project" value="UniProtKB-EC"/>
</dbReference>
<evidence type="ECO:0000313" key="3">
    <source>
        <dbReference type="EMBL" id="AHB47593.1"/>
    </source>
</evidence>
<dbReference type="Gene3D" id="3.10.490.10">
    <property type="entry name" value="Gamma-glutamyl cyclotransferase-like"/>
    <property type="match status" value="1"/>
</dbReference>
<reference evidence="3 4" key="1">
    <citation type="journal article" date="2014" name="Genome Announc.">
        <title>Complete Genome Sequence of Hyphomicrobium nitrativorans Strain NL23, a Denitrifying Bacterium Isolated from Biofilm of a Methanol-Fed Denitrification System Treating Seawater at the Montreal Biodome.</title>
        <authorList>
            <person name="Martineau C."/>
            <person name="Villeneuve C."/>
            <person name="Mauffrey F."/>
            <person name="Villemur R."/>
        </authorList>
    </citation>
    <scope>NUCLEOTIDE SEQUENCE [LARGE SCALE GENOMIC DNA]</scope>
    <source>
        <strain evidence="3">NL23</strain>
    </source>
</reference>
<dbReference type="PANTHER" id="PTHR12192">
    <property type="entry name" value="CATION TRANSPORT PROTEIN CHAC-RELATED"/>
    <property type="match status" value="1"/>
</dbReference>
<evidence type="ECO:0000256" key="2">
    <source>
        <dbReference type="ARBA" id="ARBA00023239"/>
    </source>
</evidence>
<dbReference type="SUPFAM" id="SSF110857">
    <property type="entry name" value="Gamma-glutamyl cyclotransferase-like"/>
    <property type="match status" value="1"/>
</dbReference>
<dbReference type="GO" id="GO:0016740">
    <property type="term" value="F:transferase activity"/>
    <property type="evidence" value="ECO:0007669"/>
    <property type="project" value="UniProtKB-KW"/>
</dbReference>
<protein>
    <recommendedName>
        <fullName evidence="1">glutathione-specific gamma-glutamylcyclotransferase</fullName>
        <ecNumber evidence="1">4.3.2.7</ecNumber>
    </recommendedName>
</protein>
<name>V5SAC1_9HYPH</name>
<gene>
    <name evidence="3" type="ORF">W911_02885</name>
</gene>
<dbReference type="OrthoDB" id="9795692at2"/>
<dbReference type="STRING" id="1029756.W911_02885"/>
<dbReference type="EMBL" id="CP006912">
    <property type="protein sequence ID" value="AHB47593.1"/>
    <property type="molecule type" value="Genomic_DNA"/>
</dbReference>
<dbReference type="Pfam" id="PF04752">
    <property type="entry name" value="ChaC"/>
    <property type="match status" value="1"/>
</dbReference>
<evidence type="ECO:0000256" key="1">
    <source>
        <dbReference type="ARBA" id="ARBA00012344"/>
    </source>
</evidence>
<sequence length="228" mass="25385">MSVEPAETWIFGYGSLMWSPGFPFAESRRAKLTGFHRAFCVYSIHYRGTERRPGLVLGLDRGGACEGIAFRIAPEARRATLAYLRARELIYGVYREALVPIALAHTESEPPRTVWATAYIAERCHPAYAGCLPLAREALLIRRSIGQGGTNLDYLLSTRGHLLDLGIREPRLERLIALTGTGRTRQAGAHSNAPRSVALARAWAEKPTRRPRTVRDNRFGYRAKLAGL</sequence>
<dbReference type="PANTHER" id="PTHR12192:SF2">
    <property type="entry name" value="GLUTATHIONE-SPECIFIC GAMMA-GLUTAMYLCYCLOTRANSFERASE 2"/>
    <property type="match status" value="1"/>
</dbReference>
<dbReference type="InterPro" id="IPR006840">
    <property type="entry name" value="ChaC"/>
</dbReference>
<accession>V5SAC1</accession>
<dbReference type="KEGG" id="hni:W911_02885"/>
<dbReference type="InterPro" id="IPR013024">
    <property type="entry name" value="GGCT-like"/>
</dbReference>
<keyword evidence="4" id="KW-1185">Reference proteome</keyword>
<dbReference type="CDD" id="cd06661">
    <property type="entry name" value="GGCT_like"/>
    <property type="match status" value="1"/>
</dbReference>
<dbReference type="GO" id="GO:0005737">
    <property type="term" value="C:cytoplasm"/>
    <property type="evidence" value="ECO:0007669"/>
    <property type="project" value="TreeGrafter"/>
</dbReference>
<dbReference type="PATRIC" id="fig|1029756.8.peg.608"/>
<dbReference type="GO" id="GO:0006751">
    <property type="term" value="P:glutathione catabolic process"/>
    <property type="evidence" value="ECO:0007669"/>
    <property type="project" value="InterPro"/>
</dbReference>
<dbReference type="AlphaFoldDB" id="V5SAC1"/>
<dbReference type="Proteomes" id="UP000018542">
    <property type="component" value="Chromosome"/>
</dbReference>
<organism evidence="3 4">
    <name type="scientific">Hyphomicrobium nitrativorans NL23</name>
    <dbReference type="NCBI Taxonomy" id="1029756"/>
    <lineage>
        <taxon>Bacteria</taxon>
        <taxon>Pseudomonadati</taxon>
        <taxon>Pseudomonadota</taxon>
        <taxon>Alphaproteobacteria</taxon>
        <taxon>Hyphomicrobiales</taxon>
        <taxon>Hyphomicrobiaceae</taxon>
        <taxon>Hyphomicrobium</taxon>
    </lineage>
</organism>
<dbReference type="InterPro" id="IPR036568">
    <property type="entry name" value="GGCT-like_sf"/>
</dbReference>
<evidence type="ECO:0000313" key="4">
    <source>
        <dbReference type="Proteomes" id="UP000018542"/>
    </source>
</evidence>